<accession>A0ABR2W6Z0</accession>
<feature type="region of interest" description="Disordered" evidence="1">
    <location>
        <begin position="316"/>
        <end position="685"/>
    </location>
</feature>
<name>A0ABR2W6Z0_9FUNG</name>
<feature type="compositionally biased region" description="Basic and acidic residues" evidence="1">
    <location>
        <begin position="448"/>
        <end position="482"/>
    </location>
</feature>
<feature type="compositionally biased region" description="Polar residues" evidence="1">
    <location>
        <begin position="124"/>
        <end position="134"/>
    </location>
</feature>
<feature type="compositionally biased region" description="Low complexity" evidence="1">
    <location>
        <begin position="555"/>
        <end position="570"/>
    </location>
</feature>
<organism evidence="2 3">
    <name type="scientific">Basidiobolus ranarum</name>
    <dbReference type="NCBI Taxonomy" id="34480"/>
    <lineage>
        <taxon>Eukaryota</taxon>
        <taxon>Fungi</taxon>
        <taxon>Fungi incertae sedis</taxon>
        <taxon>Zoopagomycota</taxon>
        <taxon>Entomophthoromycotina</taxon>
        <taxon>Basidiobolomycetes</taxon>
        <taxon>Basidiobolales</taxon>
        <taxon>Basidiobolaceae</taxon>
        <taxon>Basidiobolus</taxon>
    </lineage>
</organism>
<feature type="compositionally biased region" description="Polar residues" evidence="1">
    <location>
        <begin position="1211"/>
        <end position="1220"/>
    </location>
</feature>
<feature type="compositionally biased region" description="Basic and acidic residues" evidence="1">
    <location>
        <begin position="500"/>
        <end position="531"/>
    </location>
</feature>
<feature type="compositionally biased region" description="Low complexity" evidence="1">
    <location>
        <begin position="876"/>
        <end position="889"/>
    </location>
</feature>
<feature type="compositionally biased region" description="Polar residues" evidence="1">
    <location>
        <begin position="1078"/>
        <end position="1095"/>
    </location>
</feature>
<feature type="compositionally biased region" description="Basic and acidic residues" evidence="1">
    <location>
        <begin position="838"/>
        <end position="857"/>
    </location>
</feature>
<reference evidence="2 3" key="1">
    <citation type="submission" date="2023-04" db="EMBL/GenBank/DDBJ databases">
        <title>Genome of Basidiobolus ranarum AG-B5.</title>
        <authorList>
            <person name="Stajich J.E."/>
            <person name="Carter-House D."/>
            <person name="Gryganskyi A."/>
        </authorList>
    </citation>
    <scope>NUCLEOTIDE SEQUENCE [LARGE SCALE GENOMIC DNA]</scope>
    <source>
        <strain evidence="2 3">AG-B5</strain>
    </source>
</reference>
<feature type="compositionally biased region" description="Basic and acidic residues" evidence="1">
    <location>
        <begin position="79"/>
        <end position="89"/>
    </location>
</feature>
<comment type="caution">
    <text evidence="2">The sequence shown here is derived from an EMBL/GenBank/DDBJ whole genome shotgun (WGS) entry which is preliminary data.</text>
</comment>
<feature type="compositionally biased region" description="Basic and acidic residues" evidence="1">
    <location>
        <begin position="181"/>
        <end position="191"/>
    </location>
</feature>
<feature type="region of interest" description="Disordered" evidence="1">
    <location>
        <begin position="181"/>
        <end position="283"/>
    </location>
</feature>
<feature type="compositionally biased region" description="Low complexity" evidence="1">
    <location>
        <begin position="1124"/>
        <end position="1139"/>
    </location>
</feature>
<feature type="compositionally biased region" description="Basic and acidic residues" evidence="1">
    <location>
        <begin position="320"/>
        <end position="338"/>
    </location>
</feature>
<feature type="compositionally biased region" description="Polar residues" evidence="1">
    <location>
        <begin position="572"/>
        <end position="593"/>
    </location>
</feature>
<feature type="compositionally biased region" description="Basic and acidic residues" evidence="1">
    <location>
        <begin position="386"/>
        <end position="403"/>
    </location>
</feature>
<keyword evidence="3" id="KW-1185">Reference proteome</keyword>
<evidence type="ECO:0000256" key="1">
    <source>
        <dbReference type="SAM" id="MobiDB-lite"/>
    </source>
</evidence>
<sequence>MPGDSSSPSPRLVSSSVNNNKSYRNSMQKSFAGSRTQQNRARLETSKISGPKPLNLPSLRREHATTPTVLSGGSWRTTSNEHNRQDSSHRTSPSSDSRPSAPATNVRAWASIVQVPCSSIADENATQTTTLKTGKSNEKRENLFKTEDGDEDKTEERNWDEMSDESIDFSVDVLEFADGAVKIDKKEDAKPSKSSLDPWGKPPSFNHPSKHDDNESKAILSSSTSTPLAPKSDPKLSPPKTPVSHDSFPSIPTNIGLEEDSKETEAQKGIKNTSNNKDDAHTDSALTAGLESIALSNGAISTDAENITKNDWLEQVVDGEDVKRNPPKELSWRRKVSADKCSVTSDKFENQYPHRSINTPDHHSGLDWRSSYVNGKPRATGQNPRNQDDFEKPELDSKRDDRWIQQPEESLLYDQDQDRQENCEPRDRMKYFQGENRRTPRFNSTFEKVPEKKGPSISDIDKIMSSIKRELSSKGTSIEEMKSNVARGPNHPSEVVLAPNEKEKNIKTMDRGENSGQELVEKKEEPSDGTEHPLSQESPKSELVNDPSYSSPIASEKSPSVSFSSTSELTSMEKSNPRYTTSSRRNRQGSSEFSQDHRRSWDSDKKTSKSSAEDTSNTEHSLHSQDKFNTVSKPDGSSGPVFTGSSRSRNETSFFSGKHSVDGATNDQLGINSIDEPIDPSLSHRKDTAKNWIGKERKLQFYSNRSDSAIEIDHSAPFTFGKKYLFSSSQDEEVLGGKSKVSKPSPIGEKRGILSFGMNLSGSDSRPEENFRNLGRPSIEFLGSPEDKQSSKATSGLRKDSALNQSCNVFPKEFESIAGKMGSVGFMVASEIISDDENHSKALDDTKDRNHSKDKQKTTSPSKSESASIRSNNGTSESRISNWSRSSKNNGRKAHDNVPLQAKNKDAWTNEKPISSDNPVSQDILETSPSGAGTSNISKPTSPLKNRDLGFNAFSKPLAGKSNFMYTPLPQEMGSPTLWVKPHPGLRMAQGEPGAIGISQVPMLPPLMDPSQAIPPRSPQQPVNTQYVQFVPLAMPPHQFMPPYGNMPLAPYPQMSMGMDEMSQAGWVMQPVPSAPMNQYHSMPNNSSYQYTLQNKRGHHHQHHERSPQQSFQRTPPYQNQHRPPNQNYSYPQQPPYSSKLPDSINTTASPRLPNSNVPPHFQRQNNLMSSNAPPNYHMYKNEIDGIQRNLNPNHSRPINQRGRGGGGWSGVNQRPSNPNYPAGFVPNPRGNSRNMY</sequence>
<proteinExistence type="predicted"/>
<dbReference type="Proteomes" id="UP001479436">
    <property type="component" value="Unassembled WGS sequence"/>
</dbReference>
<feature type="compositionally biased region" description="Low complexity" evidence="1">
    <location>
        <begin position="1"/>
        <end position="17"/>
    </location>
</feature>
<feature type="compositionally biased region" description="Polar residues" evidence="1">
    <location>
        <begin position="18"/>
        <end position="40"/>
    </location>
</feature>
<feature type="region of interest" description="Disordered" evidence="1">
    <location>
        <begin position="118"/>
        <end position="168"/>
    </location>
</feature>
<feature type="region of interest" description="Disordered" evidence="1">
    <location>
        <begin position="1078"/>
        <end position="1174"/>
    </location>
</feature>
<feature type="region of interest" description="Disordered" evidence="1">
    <location>
        <begin position="732"/>
        <end position="802"/>
    </location>
</feature>
<feature type="compositionally biased region" description="Basic and acidic residues" evidence="1">
    <location>
        <begin position="135"/>
        <end position="147"/>
    </location>
</feature>
<feature type="region of interest" description="Disordered" evidence="1">
    <location>
        <begin position="1188"/>
        <end position="1237"/>
    </location>
</feature>
<gene>
    <name evidence="2" type="ORF">K7432_002996</name>
</gene>
<dbReference type="EMBL" id="JASJQH010006961">
    <property type="protein sequence ID" value="KAK9722024.1"/>
    <property type="molecule type" value="Genomic_DNA"/>
</dbReference>
<feature type="compositionally biased region" description="Polar residues" evidence="1">
    <location>
        <begin position="858"/>
        <end position="875"/>
    </location>
</feature>
<protein>
    <submittedName>
        <fullName evidence="2">Uncharacterized protein</fullName>
    </submittedName>
</protein>
<evidence type="ECO:0000313" key="3">
    <source>
        <dbReference type="Proteomes" id="UP001479436"/>
    </source>
</evidence>
<feature type="compositionally biased region" description="Polar residues" evidence="1">
    <location>
        <begin position="1144"/>
        <end position="1174"/>
    </location>
</feature>
<feature type="compositionally biased region" description="Basic and acidic residues" evidence="1">
    <location>
        <begin position="594"/>
        <end position="607"/>
    </location>
</feature>
<feature type="compositionally biased region" description="Polar residues" evidence="1">
    <location>
        <begin position="912"/>
        <end position="944"/>
    </location>
</feature>
<feature type="region of interest" description="Disordered" evidence="1">
    <location>
        <begin position="1"/>
        <end position="106"/>
    </location>
</feature>
<feature type="region of interest" description="Disordered" evidence="1">
    <location>
        <begin position="838"/>
        <end position="947"/>
    </location>
</feature>
<feature type="compositionally biased region" description="Polar residues" evidence="1">
    <location>
        <begin position="65"/>
        <end position="78"/>
    </location>
</feature>
<evidence type="ECO:0000313" key="2">
    <source>
        <dbReference type="EMBL" id="KAK9722024.1"/>
    </source>
</evidence>
<feature type="compositionally biased region" description="Basic and acidic residues" evidence="1">
    <location>
        <begin position="416"/>
        <end position="438"/>
    </location>
</feature>
<feature type="compositionally biased region" description="Polar residues" evidence="1">
    <location>
        <begin position="1108"/>
        <end position="1123"/>
    </location>
</feature>
<feature type="compositionally biased region" description="Polar residues" evidence="1">
    <location>
        <begin position="643"/>
        <end position="655"/>
    </location>
</feature>
<feature type="compositionally biased region" description="Polar residues" evidence="1">
    <location>
        <begin position="1189"/>
        <end position="1199"/>
    </location>
</feature>
<feature type="compositionally biased region" description="Low complexity" evidence="1">
    <location>
        <begin position="90"/>
        <end position="104"/>
    </location>
</feature>